<dbReference type="OrthoDB" id="396983at2"/>
<feature type="transmembrane region" description="Helical" evidence="8">
    <location>
        <begin position="206"/>
        <end position="225"/>
    </location>
</feature>
<keyword evidence="13" id="KW-1185">Reference proteome</keyword>
<protein>
    <submittedName>
        <fullName evidence="10">PTS sugar transporter subunit IID</fullName>
    </submittedName>
</protein>
<evidence type="ECO:0000259" key="9">
    <source>
        <dbReference type="Pfam" id="PF13303"/>
    </source>
</evidence>
<evidence type="ECO:0000313" key="12">
    <source>
        <dbReference type="Proteomes" id="UP000242243"/>
    </source>
</evidence>
<evidence type="ECO:0000256" key="5">
    <source>
        <dbReference type="ARBA" id="ARBA00022692"/>
    </source>
</evidence>
<dbReference type="InterPro" id="IPR003352">
    <property type="entry name" value="PTS_EIIC"/>
</dbReference>
<feature type="transmembrane region" description="Helical" evidence="8">
    <location>
        <begin position="255"/>
        <end position="275"/>
    </location>
</feature>
<evidence type="ECO:0000313" key="13">
    <source>
        <dbReference type="Proteomes" id="UP000321547"/>
    </source>
</evidence>
<evidence type="ECO:0000256" key="1">
    <source>
        <dbReference type="ARBA" id="ARBA00004651"/>
    </source>
</evidence>
<sequence>MQNFLQRKQIEISFHQYFIKALSFMALGLFSSLIIGLILNTIGQQLATFAGASVVSDSLMEMGTFAMDGKVVGGAIGIAISYSLQAPPLVLFSTLFAGAFGYQLAGPVGAYISALFASEFGKLIYKETKIDIILTPFVTILVGFIVGSFIGPPVDRMMTGLGEIINWSTAQQPFIMGIIVAVVMGWALTAPISSVAIALMLSLDGLAAGASVIGCSAQMVGFAVSSYRENGFGGFIAQGIGTSMLQIANILKKPLILIPPTVAGILMAPFGTVVFNMTNNASGAGMGTSGLVGQIMSFQTMGFEMSVLFMVLFVHIIGPMVISFLLSEWMRKKGWIQFGDMKINYE</sequence>
<dbReference type="STRING" id="306540.SAMN05421839_11835"/>
<keyword evidence="3" id="KW-1003">Cell membrane</keyword>
<reference evidence="11 12" key="1">
    <citation type="submission" date="2016-10" db="EMBL/GenBank/DDBJ databases">
        <authorList>
            <person name="de Groot N.N."/>
        </authorList>
    </citation>
    <scope>NUCLEOTIDE SEQUENCE [LARGE SCALE GENOMIC DNA]</scope>
    <source>
        <strain evidence="11 12">DSM 17073</strain>
    </source>
</reference>
<proteinExistence type="predicted"/>
<feature type="transmembrane region" description="Helical" evidence="8">
    <location>
        <begin position="21"/>
        <end position="39"/>
    </location>
</feature>
<keyword evidence="2" id="KW-0813">Transport</keyword>
<feature type="transmembrane region" description="Helical" evidence="8">
    <location>
        <begin position="306"/>
        <end position="326"/>
    </location>
</feature>
<dbReference type="EMBL" id="FOXC01000018">
    <property type="protein sequence ID" value="SFP40545.1"/>
    <property type="molecule type" value="Genomic_DNA"/>
</dbReference>
<feature type="transmembrane region" description="Helical" evidence="8">
    <location>
        <begin position="89"/>
        <end position="112"/>
    </location>
</feature>
<organism evidence="11 12">
    <name type="scientific">Halolactibacillus halophilus</name>
    <dbReference type="NCBI Taxonomy" id="306540"/>
    <lineage>
        <taxon>Bacteria</taxon>
        <taxon>Bacillati</taxon>
        <taxon>Bacillota</taxon>
        <taxon>Bacilli</taxon>
        <taxon>Bacillales</taxon>
        <taxon>Bacillaceae</taxon>
        <taxon>Halolactibacillus</taxon>
    </lineage>
</organism>
<feature type="transmembrane region" description="Helical" evidence="8">
    <location>
        <begin position="132"/>
        <end position="154"/>
    </location>
</feature>
<feature type="transmembrane region" description="Helical" evidence="8">
    <location>
        <begin position="174"/>
        <end position="199"/>
    </location>
</feature>
<keyword evidence="7 8" id="KW-0472">Membrane</keyword>
<evidence type="ECO:0000256" key="6">
    <source>
        <dbReference type="ARBA" id="ARBA00022989"/>
    </source>
</evidence>
<dbReference type="GO" id="GO:0005886">
    <property type="term" value="C:plasma membrane"/>
    <property type="evidence" value="ECO:0007669"/>
    <property type="project" value="UniProtKB-SubCell"/>
</dbReference>
<dbReference type="RefSeq" id="WP_089832074.1">
    <property type="nucleotide sequence ID" value="NZ_BJWI01000020.1"/>
</dbReference>
<name>A0A1I5Q2T3_9BACI</name>
<dbReference type="Proteomes" id="UP000242243">
    <property type="component" value="Unassembled WGS sequence"/>
</dbReference>
<evidence type="ECO:0000313" key="11">
    <source>
        <dbReference type="EMBL" id="SFP40545.1"/>
    </source>
</evidence>
<evidence type="ECO:0000256" key="7">
    <source>
        <dbReference type="ARBA" id="ARBA00023136"/>
    </source>
</evidence>
<dbReference type="GO" id="GO:0009401">
    <property type="term" value="P:phosphoenolpyruvate-dependent sugar phosphotransferase system"/>
    <property type="evidence" value="ECO:0007669"/>
    <property type="project" value="InterPro"/>
</dbReference>
<keyword evidence="4 10" id="KW-0762">Sugar transport</keyword>
<evidence type="ECO:0000256" key="4">
    <source>
        <dbReference type="ARBA" id="ARBA00022597"/>
    </source>
</evidence>
<dbReference type="Pfam" id="PF13303">
    <property type="entry name" value="PTS_EIIC_2"/>
    <property type="match status" value="1"/>
</dbReference>
<reference evidence="10 13" key="2">
    <citation type="submission" date="2019-07" db="EMBL/GenBank/DDBJ databases">
        <title>Whole genome shotgun sequence of Halolactibacillus halophilus NBRC 100868.</title>
        <authorList>
            <person name="Hosoyama A."/>
            <person name="Uohara A."/>
            <person name="Ohji S."/>
            <person name="Ichikawa N."/>
        </authorList>
    </citation>
    <scope>NUCLEOTIDE SEQUENCE [LARGE SCALE GENOMIC DNA]</scope>
    <source>
        <strain evidence="10 13">NBRC 100868</strain>
    </source>
</reference>
<accession>A0A1I5Q2T3</accession>
<evidence type="ECO:0000313" key="10">
    <source>
        <dbReference type="EMBL" id="GEM01957.1"/>
    </source>
</evidence>
<dbReference type="GO" id="GO:0008982">
    <property type="term" value="F:protein-N(PI)-phosphohistidine-sugar phosphotransferase activity"/>
    <property type="evidence" value="ECO:0007669"/>
    <property type="project" value="InterPro"/>
</dbReference>
<keyword evidence="5 8" id="KW-0812">Transmembrane</keyword>
<keyword evidence="6 8" id="KW-1133">Transmembrane helix</keyword>
<feature type="domain" description="Phosphotransferase system EIIC" evidence="9">
    <location>
        <begin position="19"/>
        <end position="342"/>
    </location>
</feature>
<dbReference type="Proteomes" id="UP000321547">
    <property type="component" value="Unassembled WGS sequence"/>
</dbReference>
<gene>
    <name evidence="10" type="ORF">HHA03_14890</name>
    <name evidence="11" type="ORF">SAMN05421839_11835</name>
</gene>
<evidence type="ECO:0000256" key="2">
    <source>
        <dbReference type="ARBA" id="ARBA00022448"/>
    </source>
</evidence>
<dbReference type="EMBL" id="BJWI01000020">
    <property type="protein sequence ID" value="GEM01957.1"/>
    <property type="molecule type" value="Genomic_DNA"/>
</dbReference>
<evidence type="ECO:0000256" key="8">
    <source>
        <dbReference type="SAM" id="Phobius"/>
    </source>
</evidence>
<evidence type="ECO:0000256" key="3">
    <source>
        <dbReference type="ARBA" id="ARBA00022475"/>
    </source>
</evidence>
<comment type="subcellular location">
    <subcellularLocation>
        <location evidence="1">Cell membrane</location>
        <topology evidence="1">Multi-pass membrane protein</topology>
    </subcellularLocation>
</comment>
<dbReference type="AlphaFoldDB" id="A0A1I5Q2T3"/>